<dbReference type="InterPro" id="IPR017853">
    <property type="entry name" value="GH"/>
</dbReference>
<dbReference type="SUPFAM" id="SSF51445">
    <property type="entry name" value="(Trans)glycosidases"/>
    <property type="match status" value="1"/>
</dbReference>
<keyword evidence="6" id="KW-0326">Glycosidase</keyword>
<evidence type="ECO:0000313" key="11">
    <source>
        <dbReference type="Proteomes" id="UP000701702"/>
    </source>
</evidence>
<dbReference type="Pfam" id="PF17753">
    <property type="entry name" value="Ig_mannosidase"/>
    <property type="match status" value="1"/>
</dbReference>
<dbReference type="Pfam" id="PF22666">
    <property type="entry name" value="Glyco_hydro_2_N2"/>
    <property type="match status" value="1"/>
</dbReference>
<dbReference type="InterPro" id="IPR006102">
    <property type="entry name" value="Ig-like_GH2"/>
</dbReference>
<feature type="domain" description="Beta-mannosidase-like galactose-binding" evidence="9">
    <location>
        <begin position="58"/>
        <end position="210"/>
    </location>
</feature>
<evidence type="ECO:0000256" key="4">
    <source>
        <dbReference type="ARBA" id="ARBA00022801"/>
    </source>
</evidence>
<evidence type="ECO:0000313" key="10">
    <source>
        <dbReference type="EMBL" id="CAG9173761.1"/>
    </source>
</evidence>
<dbReference type="SUPFAM" id="SSF49785">
    <property type="entry name" value="Galactose-binding domain-like"/>
    <property type="match status" value="1"/>
</dbReference>
<evidence type="ECO:0000256" key="1">
    <source>
        <dbReference type="ARBA" id="ARBA00000829"/>
    </source>
</evidence>
<evidence type="ECO:0000256" key="3">
    <source>
        <dbReference type="ARBA" id="ARBA00012754"/>
    </source>
</evidence>
<comment type="caution">
    <text evidence="10">The sequence shown here is derived from an EMBL/GenBank/DDBJ whole genome shotgun (WGS) entry which is preliminary data.</text>
</comment>
<dbReference type="Pfam" id="PF00703">
    <property type="entry name" value="Glyco_hydro_2"/>
    <property type="match status" value="1"/>
</dbReference>
<evidence type="ECO:0000259" key="7">
    <source>
        <dbReference type="Pfam" id="PF00703"/>
    </source>
</evidence>
<dbReference type="InterPro" id="IPR008979">
    <property type="entry name" value="Galactose-bd-like_sf"/>
</dbReference>
<comment type="catalytic activity">
    <reaction evidence="1">
        <text>Hydrolysis of terminal, non-reducing beta-D-mannose residues in beta-D-mannosides.</text>
        <dbReference type="EC" id="3.2.1.25"/>
    </reaction>
</comment>
<dbReference type="EMBL" id="CAJZAF010000013">
    <property type="protein sequence ID" value="CAG9173761.1"/>
    <property type="molecule type" value="Genomic_DNA"/>
</dbReference>
<dbReference type="InterPro" id="IPR054593">
    <property type="entry name" value="Beta-mannosidase-like_N2"/>
</dbReference>
<organism evidence="10 11">
    <name type="scientific">Cupriavidus pinatubonensis</name>
    <dbReference type="NCBI Taxonomy" id="248026"/>
    <lineage>
        <taxon>Bacteria</taxon>
        <taxon>Pseudomonadati</taxon>
        <taxon>Pseudomonadota</taxon>
        <taxon>Betaproteobacteria</taxon>
        <taxon>Burkholderiales</taxon>
        <taxon>Burkholderiaceae</taxon>
        <taxon>Cupriavidus</taxon>
    </lineage>
</organism>
<dbReference type="InterPro" id="IPR013783">
    <property type="entry name" value="Ig-like_fold"/>
</dbReference>
<keyword evidence="5" id="KW-0325">Glycoprotein</keyword>
<accession>A0ABM8X1K2</accession>
<evidence type="ECO:0000256" key="2">
    <source>
        <dbReference type="ARBA" id="ARBA00007401"/>
    </source>
</evidence>
<keyword evidence="4" id="KW-0378">Hydrolase</keyword>
<evidence type="ECO:0000259" key="9">
    <source>
        <dbReference type="Pfam" id="PF22666"/>
    </source>
</evidence>
<protein>
    <recommendedName>
        <fullName evidence="3">beta-mannosidase</fullName>
        <ecNumber evidence="3">3.2.1.25</ecNumber>
    </recommendedName>
</protein>
<comment type="similarity">
    <text evidence="2">Belongs to the glycosyl hydrolase 2 family.</text>
</comment>
<dbReference type="PANTHER" id="PTHR43730:SF1">
    <property type="entry name" value="BETA-MANNOSIDASE"/>
    <property type="match status" value="1"/>
</dbReference>
<proteinExistence type="inferred from homology"/>
<dbReference type="Proteomes" id="UP000701702">
    <property type="component" value="Unassembled WGS sequence"/>
</dbReference>
<dbReference type="Gene3D" id="2.60.120.260">
    <property type="entry name" value="Galactose-binding domain-like"/>
    <property type="match status" value="1"/>
</dbReference>
<gene>
    <name evidence="10" type="ORF">LMG23994_02703</name>
</gene>
<dbReference type="Gene3D" id="2.60.40.10">
    <property type="entry name" value="Immunoglobulins"/>
    <property type="match status" value="2"/>
</dbReference>
<name>A0ABM8X1K2_9BURK</name>
<reference evidence="10 11" key="1">
    <citation type="submission" date="2021-08" db="EMBL/GenBank/DDBJ databases">
        <authorList>
            <person name="Peeters C."/>
        </authorList>
    </citation>
    <scope>NUCLEOTIDE SEQUENCE [LARGE SCALE GENOMIC DNA]</scope>
    <source>
        <strain evidence="10 11">LMG 23994</strain>
    </source>
</reference>
<keyword evidence="11" id="KW-1185">Reference proteome</keyword>
<evidence type="ECO:0000256" key="5">
    <source>
        <dbReference type="ARBA" id="ARBA00023180"/>
    </source>
</evidence>
<dbReference type="InterPro" id="IPR041625">
    <property type="entry name" value="Beta-mannosidase_Ig"/>
</dbReference>
<dbReference type="SUPFAM" id="SSF49303">
    <property type="entry name" value="beta-Galactosidase/glucuronidase domain"/>
    <property type="match status" value="2"/>
</dbReference>
<feature type="domain" description="Beta-mannosidase Ig-fold" evidence="8">
    <location>
        <begin position="777"/>
        <end position="839"/>
    </location>
</feature>
<dbReference type="PANTHER" id="PTHR43730">
    <property type="entry name" value="BETA-MANNOSIDASE"/>
    <property type="match status" value="1"/>
</dbReference>
<dbReference type="Gene3D" id="3.20.20.80">
    <property type="entry name" value="Glycosidases"/>
    <property type="match status" value="1"/>
</dbReference>
<evidence type="ECO:0000256" key="6">
    <source>
        <dbReference type="ARBA" id="ARBA00023295"/>
    </source>
</evidence>
<evidence type="ECO:0000259" key="8">
    <source>
        <dbReference type="Pfam" id="PF17753"/>
    </source>
</evidence>
<dbReference type="EC" id="3.2.1.25" evidence="3"/>
<sequence>MPLKGYGDGPMKLQTCMDASLAAPGRQSPRVDRPGVAVVDAALQGEWTWTQTPAGAADSPAALSPTLAWSPALVPGTVAGALQAAGRWDDAAPLPLHGHDHWYRVAFTGDGRRILRFNGLATIAEVWLNGRLELSTRHMFVAHEVEVDLSGSNLLHLCFRALDPWLRRQRGPVRWKPRMISPPQLRTVRATLLGHMPGWCPPVHAVGPWRPVELLDPTGDDILHGLRADMWARLHERDGEVSVRLHFAASAPATGAVEISDEAGCQGRGELVRIDRHTLEGTIHVERPRLWWPHTHGEPSLYRVDATIDGRSIPCGRVGFRSVSTECPGDAGAFALRINGERLFCRGACFSSIDLTGLADTDQASRRWLELARAGGMNMVRISGVTCYPGEAFYRICDELGLLVWQDFMFANFDYGSIGPGVGLTEDMTREVGEWLTSTRSHPSIAVACGGSEAEQQAAMLGASRSEWKQPLFDALIPQLVAAHRPDIVYVRNSPNGGAWPFQPDSGVSHYYGVGAYERPLADARLAQVRFASECLAFSNVPCDRTLAEMGSPALHSPRWKATVPRDAGAPWDFEDVRDHYLRTLYDVDPSRLRYEQPQRYLMLSRAVVAEVMSDVFAEWRRVGSDCAGGLIWQFQDLVSGSGWGIVDARGRPKSAWHALRQAWEPLQVLITDEGLNGLHLHVLNETPQPRRLLLELCCLRDGEIVVEKVRHSLRLPAHGAERVEAAALLDRFVDFTYAYRFGPPSHDVVIATLMDENGGEPLSQAVYLPDRRAAALKPPELQAQVERVDDDWWLTITARRFARWVHIEDHAYQATENWFHLGPGCSRRVRLMRDSADTSKVDAVPSGEIYAVNAERSLGYDG</sequence>
<dbReference type="InterPro" id="IPR050887">
    <property type="entry name" value="Beta-mannosidase_GH2"/>
</dbReference>
<dbReference type="InterPro" id="IPR036156">
    <property type="entry name" value="Beta-gal/glucu_dom_sf"/>
</dbReference>
<feature type="domain" description="Glycoside hydrolase family 2 immunoglobulin-like beta-sandwich" evidence="7">
    <location>
        <begin position="236"/>
        <end position="313"/>
    </location>
</feature>